<evidence type="ECO:0000256" key="2">
    <source>
        <dbReference type="ARBA" id="ARBA00022801"/>
    </source>
</evidence>
<dbReference type="InterPro" id="IPR051801">
    <property type="entry name" value="GH28_Enzymes"/>
</dbReference>
<dbReference type="PANTHER" id="PTHR31339">
    <property type="entry name" value="PECTIN LYASE-RELATED"/>
    <property type="match status" value="1"/>
</dbReference>
<dbReference type="InterPro" id="IPR012334">
    <property type="entry name" value="Pectin_lyas_fold"/>
</dbReference>
<dbReference type="InterPro" id="IPR000743">
    <property type="entry name" value="Glyco_hydro_28"/>
</dbReference>
<keyword evidence="5" id="KW-0732">Signal</keyword>
<dbReference type="InterPro" id="IPR006626">
    <property type="entry name" value="PbH1"/>
</dbReference>
<dbReference type="RefSeq" id="WP_225551180.1">
    <property type="nucleotide sequence ID" value="NZ_JADEYP010000002.1"/>
</dbReference>
<evidence type="ECO:0000313" key="7">
    <source>
        <dbReference type="Proteomes" id="UP001165302"/>
    </source>
</evidence>
<dbReference type="SUPFAM" id="SSF51126">
    <property type="entry name" value="Pectin lyase-like"/>
    <property type="match status" value="1"/>
</dbReference>
<protein>
    <submittedName>
        <fullName evidence="6">Glycoside hydrolase family 28 protein</fullName>
    </submittedName>
</protein>
<feature type="signal peptide" evidence="5">
    <location>
        <begin position="1"/>
        <end position="20"/>
    </location>
</feature>
<organism evidence="6 7">
    <name type="scientific">Sphingobacterium bovistauri</name>
    <dbReference type="NCBI Taxonomy" id="2781959"/>
    <lineage>
        <taxon>Bacteria</taxon>
        <taxon>Pseudomonadati</taxon>
        <taxon>Bacteroidota</taxon>
        <taxon>Sphingobacteriia</taxon>
        <taxon>Sphingobacteriales</taxon>
        <taxon>Sphingobacteriaceae</taxon>
        <taxon>Sphingobacterium</taxon>
    </lineage>
</organism>
<evidence type="ECO:0000256" key="1">
    <source>
        <dbReference type="ARBA" id="ARBA00008834"/>
    </source>
</evidence>
<evidence type="ECO:0000256" key="5">
    <source>
        <dbReference type="SAM" id="SignalP"/>
    </source>
</evidence>
<reference evidence="6" key="1">
    <citation type="submission" date="2020-10" db="EMBL/GenBank/DDBJ databases">
        <authorList>
            <person name="Lu T."/>
            <person name="Wang Q."/>
            <person name="Han X."/>
        </authorList>
    </citation>
    <scope>NUCLEOTIDE SEQUENCE</scope>
    <source>
        <strain evidence="6">WQ 366</strain>
    </source>
</reference>
<dbReference type="Pfam" id="PF00295">
    <property type="entry name" value="Glyco_hydro_28"/>
    <property type="match status" value="1"/>
</dbReference>
<dbReference type="SMART" id="SM00710">
    <property type="entry name" value="PbH1"/>
    <property type="match status" value="3"/>
</dbReference>
<sequence length="453" mass="51098">MKTSVVLILFLCCCCQISLAQPTSVKLENIKVDAPFEMPEITIPNFANLPNYDIRNYGAIAGDKEKITHAIETAIEKATQQGGTVVIPTGEWLTKKIHLKSNVNLHISEGATLLFSADPKDYLPAVFSTWEGLECYNYSPLIYAFGIKNIAITGKGTIKAQMDVWRKWFPRPQAHMESIKNLYNWAQDGVPVENRNMVNDTSNLRPQFVQFNRCENILIEDIKIRNSPFWTVHLYLSKNIVVRNIDVYAHGHNNDGIDPEMSQNILIENCVFDQGDDAVAIKSGRNPEGWRLQTPSKNIVIRNCTMKDGHQLLAIGSELSGGIENILVENCEAGVGAKLMHLLFIKTNERMGGYVKNVYFKNIKAHDLRDGILGIDTDVLYQWRTLVPTRIKKTTPIQNVYLENIVTTNGKFISKINGNPSEPVKNILLKNVQLENASEDKNQHKFVEGFQIQ</sequence>
<dbReference type="Proteomes" id="UP001165302">
    <property type="component" value="Unassembled WGS sequence"/>
</dbReference>
<name>A0ABS7Z1I7_9SPHI</name>
<comment type="similarity">
    <text evidence="1 4">Belongs to the glycosyl hydrolase 28 family.</text>
</comment>
<dbReference type="EMBL" id="JADEYP010000002">
    <property type="protein sequence ID" value="MCA5003843.1"/>
    <property type="molecule type" value="Genomic_DNA"/>
</dbReference>
<feature type="chain" id="PRO_5045837242" evidence="5">
    <location>
        <begin position="21"/>
        <end position="453"/>
    </location>
</feature>
<proteinExistence type="inferred from homology"/>
<keyword evidence="3 4" id="KW-0326">Glycosidase</keyword>
<keyword evidence="2 4" id="KW-0378">Hydrolase</keyword>
<evidence type="ECO:0000256" key="4">
    <source>
        <dbReference type="RuleBase" id="RU361169"/>
    </source>
</evidence>
<dbReference type="PANTHER" id="PTHR31339:SF9">
    <property type="entry name" value="PLASMIN AND FIBRONECTIN-BINDING PROTEIN A"/>
    <property type="match status" value="1"/>
</dbReference>
<accession>A0ABS7Z1I7</accession>
<evidence type="ECO:0000256" key="3">
    <source>
        <dbReference type="ARBA" id="ARBA00023295"/>
    </source>
</evidence>
<comment type="caution">
    <text evidence="6">The sequence shown here is derived from an EMBL/GenBank/DDBJ whole genome shotgun (WGS) entry which is preliminary data.</text>
</comment>
<dbReference type="Gene3D" id="2.160.20.10">
    <property type="entry name" value="Single-stranded right-handed beta-helix, Pectin lyase-like"/>
    <property type="match status" value="1"/>
</dbReference>
<dbReference type="GO" id="GO:0016787">
    <property type="term" value="F:hydrolase activity"/>
    <property type="evidence" value="ECO:0007669"/>
    <property type="project" value="UniProtKB-KW"/>
</dbReference>
<dbReference type="InterPro" id="IPR011050">
    <property type="entry name" value="Pectin_lyase_fold/virulence"/>
</dbReference>
<keyword evidence="7" id="KW-1185">Reference proteome</keyword>
<gene>
    <name evidence="6" type="ORF">IPZ78_01610</name>
</gene>
<evidence type="ECO:0000313" key="6">
    <source>
        <dbReference type="EMBL" id="MCA5003843.1"/>
    </source>
</evidence>